<dbReference type="CDD" id="cd20557">
    <property type="entry name" value="CYCLIN_ScPCL1-like"/>
    <property type="match status" value="1"/>
</dbReference>
<name>A0A448YM15_BRENA</name>
<dbReference type="PANTHER" id="PTHR15615">
    <property type="match status" value="1"/>
</dbReference>
<organism evidence="2 3">
    <name type="scientific">Brettanomyces naardenensis</name>
    <name type="common">Yeast</name>
    <dbReference type="NCBI Taxonomy" id="13370"/>
    <lineage>
        <taxon>Eukaryota</taxon>
        <taxon>Fungi</taxon>
        <taxon>Dikarya</taxon>
        <taxon>Ascomycota</taxon>
        <taxon>Saccharomycotina</taxon>
        <taxon>Pichiomycetes</taxon>
        <taxon>Pichiales</taxon>
        <taxon>Pichiaceae</taxon>
        <taxon>Brettanomyces</taxon>
    </lineage>
</organism>
<dbReference type="InterPro" id="IPR036915">
    <property type="entry name" value="Cyclin-like_sf"/>
</dbReference>
<dbReference type="GO" id="GO:0016538">
    <property type="term" value="F:cyclin-dependent protein serine/threonine kinase regulator activity"/>
    <property type="evidence" value="ECO:0007669"/>
    <property type="project" value="TreeGrafter"/>
</dbReference>
<feature type="compositionally biased region" description="Pro residues" evidence="1">
    <location>
        <begin position="80"/>
        <end position="89"/>
    </location>
</feature>
<gene>
    <name evidence="2" type="ORF">BRENAR_LOCUS2640</name>
</gene>
<reference evidence="2 3" key="1">
    <citation type="submission" date="2018-12" db="EMBL/GenBank/DDBJ databases">
        <authorList>
            <person name="Tiukova I."/>
            <person name="Dainat J."/>
        </authorList>
    </citation>
    <scope>NUCLEOTIDE SEQUENCE [LARGE SCALE GENOMIC DNA]</scope>
</reference>
<dbReference type="GO" id="GO:0000307">
    <property type="term" value="C:cyclin-dependent protein kinase holoenzyme complex"/>
    <property type="evidence" value="ECO:0007669"/>
    <property type="project" value="UniProtKB-ARBA"/>
</dbReference>
<dbReference type="Proteomes" id="UP000290900">
    <property type="component" value="Unassembled WGS sequence"/>
</dbReference>
<dbReference type="Gene3D" id="1.10.472.10">
    <property type="entry name" value="Cyclin-like"/>
    <property type="match status" value="1"/>
</dbReference>
<dbReference type="SUPFAM" id="SSF47954">
    <property type="entry name" value="Cyclin-like"/>
    <property type="match status" value="1"/>
</dbReference>
<dbReference type="InParanoid" id="A0A448YM15"/>
<dbReference type="PANTHER" id="PTHR15615:SF36">
    <property type="entry name" value="PHO85 CYCLIN-5"/>
    <property type="match status" value="1"/>
</dbReference>
<evidence type="ECO:0000313" key="2">
    <source>
        <dbReference type="EMBL" id="VEU21908.1"/>
    </source>
</evidence>
<feature type="region of interest" description="Disordered" evidence="1">
    <location>
        <begin position="298"/>
        <end position="325"/>
    </location>
</feature>
<dbReference type="AlphaFoldDB" id="A0A448YM15"/>
<dbReference type="GO" id="GO:0019901">
    <property type="term" value="F:protein kinase binding"/>
    <property type="evidence" value="ECO:0007669"/>
    <property type="project" value="InterPro"/>
</dbReference>
<evidence type="ECO:0000313" key="3">
    <source>
        <dbReference type="Proteomes" id="UP000290900"/>
    </source>
</evidence>
<dbReference type="GO" id="GO:0005634">
    <property type="term" value="C:nucleus"/>
    <property type="evidence" value="ECO:0007669"/>
    <property type="project" value="TreeGrafter"/>
</dbReference>
<keyword evidence="3" id="KW-1185">Reference proteome</keyword>
<sequence length="325" mass="35373">MARCLEPPTPRLTPRIGRVVGKVTAGPAVADQCWQQAGSERYDASQGVDNVSVEHSDDSCKTSNGRKASRLPHLVSRSPTLPPQLPTPPHESSLSSLSGCASPLPLSGCATLCSAASSAAPILSLTRELSIIFLITRLIFVPRLSNPALGAFVKTMLLRSKVSISVFRISILYLFYYATRLKGTRGCLKKGFCIRRCWLSCLILASKYHEDCNYSFKAWSKLSGLSVVELQSNELKVLDVLGYDLNVDLNVFHYLFGSFSNSNPTFSLNGSEKPATCTLRVTLARLLNRLNEGQTLATSLGRKRRTSDEQGTAKRTKVSLVSAAS</sequence>
<feature type="region of interest" description="Disordered" evidence="1">
    <location>
        <begin position="45"/>
        <end position="96"/>
    </location>
</feature>
<evidence type="ECO:0000256" key="1">
    <source>
        <dbReference type="SAM" id="MobiDB-lite"/>
    </source>
</evidence>
<proteinExistence type="predicted"/>
<accession>A0A448YM15</accession>
<dbReference type="EMBL" id="CAACVR010000014">
    <property type="protein sequence ID" value="VEU21908.1"/>
    <property type="molecule type" value="Genomic_DNA"/>
</dbReference>
<dbReference type="InterPro" id="IPR013922">
    <property type="entry name" value="Cyclin_PHO80-like"/>
</dbReference>
<protein>
    <submittedName>
        <fullName evidence="2">DEKNAAC102909</fullName>
    </submittedName>
</protein>
<dbReference type="STRING" id="13370.A0A448YM15"/>
<dbReference type="OrthoDB" id="3989249at2759"/>